<evidence type="ECO:0000313" key="2">
    <source>
        <dbReference type="Proteomes" id="UP000642107"/>
    </source>
</evidence>
<dbReference type="EMBL" id="JACZDF010000002">
    <property type="protein sequence ID" value="MBD9698787.1"/>
    <property type="molecule type" value="Genomic_DNA"/>
</dbReference>
<organism evidence="1 2">
    <name type="scientific">Flavimobilis rhizosphaerae</name>
    <dbReference type="NCBI Taxonomy" id="2775421"/>
    <lineage>
        <taxon>Bacteria</taxon>
        <taxon>Bacillati</taxon>
        <taxon>Actinomycetota</taxon>
        <taxon>Actinomycetes</taxon>
        <taxon>Micrococcales</taxon>
        <taxon>Jonesiaceae</taxon>
        <taxon>Flavimobilis</taxon>
    </lineage>
</organism>
<evidence type="ECO:0000313" key="1">
    <source>
        <dbReference type="EMBL" id="MBD9698787.1"/>
    </source>
</evidence>
<keyword evidence="2" id="KW-1185">Reference proteome</keyword>
<protein>
    <submittedName>
        <fullName evidence="1">Pilus assembly protein</fullName>
    </submittedName>
</protein>
<name>A0ABR9DR53_9MICO</name>
<comment type="caution">
    <text evidence="1">The sequence shown here is derived from an EMBL/GenBank/DDBJ whole genome shotgun (WGS) entry which is preliminary data.</text>
</comment>
<dbReference type="Proteomes" id="UP000642107">
    <property type="component" value="Unassembled WGS sequence"/>
</dbReference>
<accession>A0ABR9DR53</accession>
<gene>
    <name evidence="1" type="ORF">IGS67_04665</name>
</gene>
<proteinExistence type="predicted"/>
<sequence>MLEAAIAIPIYLFFMFLILQLSSVAIVQAKVSTAVNQAAVSLSQASYMKSTSVTQDAGVVITAVEKLVTLFTGGSGSESTDNPFTLMRTDTPDPEMASRVVKSELASQDATLKSLGLVGGAGGVEFGDSTTVLTGEKVHLEGTYEVRLWFFGERRISMMAAAETARWGDPEVAK</sequence>
<reference evidence="1 2" key="1">
    <citation type="submission" date="2020-09" db="EMBL/GenBank/DDBJ databases">
        <title>Flavimobilis rhizosphaerae sp. nov., isolated from rhizosphere soil of Spartina alterniflora.</title>
        <authorList>
            <person name="Hanqin C."/>
        </authorList>
    </citation>
    <scope>NUCLEOTIDE SEQUENCE [LARGE SCALE GENOMIC DNA]</scope>
    <source>
        <strain evidence="1 2">GY 10621</strain>
    </source>
</reference>
<dbReference type="RefSeq" id="WP_192278375.1">
    <property type="nucleotide sequence ID" value="NZ_JACZDF010000002.1"/>
</dbReference>